<accession>A0AAV2PQP6</accession>
<dbReference type="GO" id="GO:0004601">
    <property type="term" value="F:peroxidase activity"/>
    <property type="evidence" value="ECO:0007669"/>
    <property type="project" value="UniProtKB-KW"/>
</dbReference>
<gene>
    <name evidence="7" type="ORF">MNOR_LOCUS1980</name>
</gene>
<organism evidence="7 8">
    <name type="scientific">Meganyctiphanes norvegica</name>
    <name type="common">Northern krill</name>
    <name type="synonym">Thysanopoda norvegica</name>
    <dbReference type="NCBI Taxonomy" id="48144"/>
    <lineage>
        <taxon>Eukaryota</taxon>
        <taxon>Metazoa</taxon>
        <taxon>Ecdysozoa</taxon>
        <taxon>Arthropoda</taxon>
        <taxon>Crustacea</taxon>
        <taxon>Multicrustacea</taxon>
        <taxon>Malacostraca</taxon>
        <taxon>Eumalacostraca</taxon>
        <taxon>Eucarida</taxon>
        <taxon>Euphausiacea</taxon>
        <taxon>Euphausiidae</taxon>
        <taxon>Meganyctiphanes</taxon>
    </lineage>
</organism>
<dbReference type="SUPFAM" id="SSF48113">
    <property type="entry name" value="Heme-dependent peroxidases"/>
    <property type="match status" value="1"/>
</dbReference>
<dbReference type="PRINTS" id="PR00457">
    <property type="entry name" value="ANPEROXIDASE"/>
</dbReference>
<dbReference type="GO" id="GO:0020037">
    <property type="term" value="F:heme binding"/>
    <property type="evidence" value="ECO:0007669"/>
    <property type="project" value="InterPro"/>
</dbReference>
<dbReference type="PANTHER" id="PTHR11475:SF4">
    <property type="entry name" value="CHORION PEROXIDASE"/>
    <property type="match status" value="1"/>
</dbReference>
<dbReference type="Proteomes" id="UP001497623">
    <property type="component" value="Unassembled WGS sequence"/>
</dbReference>
<evidence type="ECO:0000256" key="2">
    <source>
        <dbReference type="ARBA" id="ARBA00022525"/>
    </source>
</evidence>
<dbReference type="GO" id="GO:0005576">
    <property type="term" value="C:extracellular region"/>
    <property type="evidence" value="ECO:0007669"/>
    <property type="project" value="UniProtKB-SubCell"/>
</dbReference>
<evidence type="ECO:0000256" key="4">
    <source>
        <dbReference type="ARBA" id="ARBA00023180"/>
    </source>
</evidence>
<keyword evidence="8" id="KW-1185">Reference proteome</keyword>
<feature type="binding site" description="axial binding residue" evidence="5">
    <location>
        <position position="487"/>
    </location>
    <ligand>
        <name>heme b</name>
        <dbReference type="ChEBI" id="CHEBI:60344"/>
    </ligand>
    <ligandPart>
        <name>Fe</name>
        <dbReference type="ChEBI" id="CHEBI:18248"/>
    </ligandPart>
</feature>
<feature type="signal peptide" evidence="6">
    <location>
        <begin position="1"/>
        <end position="22"/>
    </location>
</feature>
<dbReference type="PANTHER" id="PTHR11475">
    <property type="entry name" value="OXIDASE/PEROXIDASE"/>
    <property type="match status" value="1"/>
</dbReference>
<keyword evidence="5" id="KW-0349">Heme</keyword>
<dbReference type="GO" id="GO:0006979">
    <property type="term" value="P:response to oxidative stress"/>
    <property type="evidence" value="ECO:0007669"/>
    <property type="project" value="InterPro"/>
</dbReference>
<evidence type="ECO:0000256" key="6">
    <source>
        <dbReference type="SAM" id="SignalP"/>
    </source>
</evidence>
<feature type="chain" id="PRO_5043830844" description="Peroxidase" evidence="6">
    <location>
        <begin position="23"/>
        <end position="570"/>
    </location>
</feature>
<dbReference type="InterPro" id="IPR010255">
    <property type="entry name" value="Haem_peroxidase_sf"/>
</dbReference>
<dbReference type="InterPro" id="IPR037120">
    <property type="entry name" value="Haem_peroxidase_sf_animal"/>
</dbReference>
<dbReference type="AlphaFoldDB" id="A0AAV2PQP6"/>
<keyword evidence="3" id="KW-0575">Peroxidase</keyword>
<feature type="non-terminal residue" evidence="7">
    <location>
        <position position="570"/>
    </location>
</feature>
<keyword evidence="5" id="KW-0408">Iron</keyword>
<evidence type="ECO:0000256" key="5">
    <source>
        <dbReference type="PIRSR" id="PIRSR619791-2"/>
    </source>
</evidence>
<name>A0AAV2PQP6_MEGNR</name>
<keyword evidence="5" id="KW-0479">Metal-binding</keyword>
<evidence type="ECO:0008006" key="9">
    <source>
        <dbReference type="Google" id="ProtNLM"/>
    </source>
</evidence>
<dbReference type="Pfam" id="PF03098">
    <property type="entry name" value="An_peroxidase"/>
    <property type="match status" value="1"/>
</dbReference>
<dbReference type="Gene3D" id="1.10.640.10">
    <property type="entry name" value="Haem peroxidase domain superfamily, animal type"/>
    <property type="match status" value="1"/>
</dbReference>
<keyword evidence="4" id="KW-0325">Glycoprotein</keyword>
<proteinExistence type="predicted"/>
<reference evidence="7 8" key="1">
    <citation type="submission" date="2024-05" db="EMBL/GenBank/DDBJ databases">
        <authorList>
            <person name="Wallberg A."/>
        </authorList>
    </citation>
    <scope>NUCLEOTIDE SEQUENCE [LARGE SCALE GENOMIC DNA]</scope>
</reference>
<keyword evidence="6" id="KW-0732">Signal</keyword>
<evidence type="ECO:0000313" key="7">
    <source>
        <dbReference type="EMBL" id="CAL4061230.1"/>
    </source>
</evidence>
<keyword evidence="2" id="KW-0964">Secreted</keyword>
<evidence type="ECO:0000313" key="8">
    <source>
        <dbReference type="Proteomes" id="UP001497623"/>
    </source>
</evidence>
<dbReference type="EMBL" id="CAXKWB010000563">
    <property type="protein sequence ID" value="CAL4061230.1"/>
    <property type="molecule type" value="Genomic_DNA"/>
</dbReference>
<comment type="caution">
    <text evidence="7">The sequence shown here is derived from an EMBL/GenBank/DDBJ whole genome shotgun (WGS) entry which is preliminary data.</text>
</comment>
<sequence length="570" mass="64048">MRKMNWLFSLVFLGTAWSSVYTEEVKVSEAVSLPSLEVIESVLRSSFENVSRKHLLGSGSSRKKHGKGEAQEVMGSLQHGIHAPNANSWKLNCVWEAMNDAANHLNETVFGNRISDLNRILVDGPVGRLCSRLSKSECGADFEAFICDPNYEYRTVDGTCNNLNNSRWGSAPQPFERFLQPDYGDGKESFRKSKKGKELPNPRKISRILSNSKERKTPKVTLMVMQWGQFIDHDVTLTPEREHHEPVDGSKALMCCNEGLIGNSVRLGTDCIPIDVENDAYFKRDDRQCIRFVRSMPTSRGCSFTPMEQINQNTAFVDGSQVYGSEKDVADFVRKGYGGLLNTSEPVGTATSQYLPPRGGDDFEHRCPLPESMQQCFLAGDIRVDEMPGLTAMHTVFIRLHNIIATELSSLNNHWDDEMLFQETRRIVSALIQQITYRDWLPHVLGKDLMKELNLGTANIGYRDTYNPIINPTIRNVFSTAAFRFGHTLLTDFVKAAREEDTLPLEGNFFNISVIQSERTDAASMLKGLSRCPSEPIDGFVANTFTDKLFATPNKKGKFFGLDLVSLNIQ</sequence>
<protein>
    <recommendedName>
        <fullName evidence="9">Peroxidase</fullName>
    </recommendedName>
</protein>
<comment type="subcellular location">
    <subcellularLocation>
        <location evidence="1">Secreted</location>
    </subcellularLocation>
</comment>
<dbReference type="GO" id="GO:0046872">
    <property type="term" value="F:metal ion binding"/>
    <property type="evidence" value="ECO:0007669"/>
    <property type="project" value="UniProtKB-KW"/>
</dbReference>
<dbReference type="PROSITE" id="PS50292">
    <property type="entry name" value="PEROXIDASE_3"/>
    <property type="match status" value="1"/>
</dbReference>
<evidence type="ECO:0000256" key="1">
    <source>
        <dbReference type="ARBA" id="ARBA00004613"/>
    </source>
</evidence>
<dbReference type="InterPro" id="IPR019791">
    <property type="entry name" value="Haem_peroxidase_animal"/>
</dbReference>
<evidence type="ECO:0000256" key="3">
    <source>
        <dbReference type="ARBA" id="ARBA00022559"/>
    </source>
</evidence>
<keyword evidence="3" id="KW-0560">Oxidoreductase</keyword>